<dbReference type="AlphaFoldDB" id="A0A9P7GR51"/>
<dbReference type="OrthoDB" id="2322499at2759"/>
<gene>
    <name evidence="1" type="ORF">H0H81_008401</name>
</gene>
<accession>A0A9P7GR51</accession>
<evidence type="ECO:0000313" key="2">
    <source>
        <dbReference type="Proteomes" id="UP000717328"/>
    </source>
</evidence>
<evidence type="ECO:0000313" key="1">
    <source>
        <dbReference type="EMBL" id="KAG5651507.1"/>
    </source>
</evidence>
<reference evidence="1" key="1">
    <citation type="submission" date="2021-02" db="EMBL/GenBank/DDBJ databases">
        <authorList>
            <person name="Nieuwenhuis M."/>
            <person name="Van De Peppel L.J.J."/>
        </authorList>
    </citation>
    <scope>NUCLEOTIDE SEQUENCE</scope>
    <source>
        <strain evidence="1">D49</strain>
    </source>
</reference>
<comment type="caution">
    <text evidence="1">The sequence shown here is derived from an EMBL/GenBank/DDBJ whole genome shotgun (WGS) entry which is preliminary data.</text>
</comment>
<proteinExistence type="predicted"/>
<keyword evidence="2" id="KW-1185">Reference proteome</keyword>
<reference evidence="1" key="2">
    <citation type="submission" date="2021-10" db="EMBL/GenBank/DDBJ databases">
        <title>Phylogenomics reveals ancestral predisposition of the termite-cultivated fungus Termitomyces towards a domesticated lifestyle.</title>
        <authorList>
            <person name="Auxier B."/>
            <person name="Grum-Grzhimaylo A."/>
            <person name="Cardenas M.E."/>
            <person name="Lodge J.D."/>
            <person name="Laessoe T."/>
            <person name="Pedersen O."/>
            <person name="Smith M.E."/>
            <person name="Kuyper T.W."/>
            <person name="Franco-Molano E.A."/>
            <person name="Baroni T.J."/>
            <person name="Aanen D.K."/>
        </authorList>
    </citation>
    <scope>NUCLEOTIDE SEQUENCE</scope>
    <source>
        <strain evidence="1">D49</strain>
    </source>
</reference>
<dbReference type="Proteomes" id="UP000717328">
    <property type="component" value="Unassembled WGS sequence"/>
</dbReference>
<protein>
    <submittedName>
        <fullName evidence="1">Uncharacterized protein</fullName>
    </submittedName>
</protein>
<sequence>MEEAKMNRMNMERRAMIRKRGKVLSQVLLDAASSRPLHTILPPLADLAALDNFRSVIEDTPSEEDVTEDHFQQAMVAFPEIVTAWRQSKDEELVAMINAHPDMHANATVATLYL</sequence>
<name>A0A9P7GR51_9AGAR</name>
<dbReference type="EMBL" id="JABCKI010000233">
    <property type="protein sequence ID" value="KAG5651507.1"/>
    <property type="molecule type" value="Genomic_DNA"/>
</dbReference>
<feature type="non-terminal residue" evidence="1">
    <location>
        <position position="114"/>
    </location>
</feature>
<organism evidence="1 2">
    <name type="scientific">Sphagnurus paluster</name>
    <dbReference type="NCBI Taxonomy" id="117069"/>
    <lineage>
        <taxon>Eukaryota</taxon>
        <taxon>Fungi</taxon>
        <taxon>Dikarya</taxon>
        <taxon>Basidiomycota</taxon>
        <taxon>Agaricomycotina</taxon>
        <taxon>Agaricomycetes</taxon>
        <taxon>Agaricomycetidae</taxon>
        <taxon>Agaricales</taxon>
        <taxon>Tricholomatineae</taxon>
        <taxon>Lyophyllaceae</taxon>
        <taxon>Sphagnurus</taxon>
    </lineage>
</organism>